<dbReference type="Gene3D" id="3.40.50.150">
    <property type="entry name" value="Vaccinia Virus protein VP39"/>
    <property type="match status" value="1"/>
</dbReference>
<dbReference type="SUPFAM" id="SSF53335">
    <property type="entry name" value="S-adenosyl-L-methionine-dependent methyltransferases"/>
    <property type="match status" value="1"/>
</dbReference>
<feature type="non-terminal residue" evidence="1">
    <location>
        <position position="233"/>
    </location>
</feature>
<organism evidence="1">
    <name type="scientific">marine metagenome</name>
    <dbReference type="NCBI Taxonomy" id="408172"/>
    <lineage>
        <taxon>unclassified sequences</taxon>
        <taxon>metagenomes</taxon>
        <taxon>ecological metagenomes</taxon>
    </lineage>
</organism>
<dbReference type="InterPro" id="IPR029063">
    <property type="entry name" value="SAM-dependent_MTases_sf"/>
</dbReference>
<dbReference type="EMBL" id="UINC01221970">
    <property type="protein sequence ID" value="SVE50537.1"/>
    <property type="molecule type" value="Genomic_DNA"/>
</dbReference>
<evidence type="ECO:0008006" key="2">
    <source>
        <dbReference type="Google" id="ProtNLM"/>
    </source>
</evidence>
<feature type="non-terminal residue" evidence="1">
    <location>
        <position position="1"/>
    </location>
</feature>
<gene>
    <name evidence="1" type="ORF">METZ01_LOCUS503391</name>
</gene>
<proteinExistence type="predicted"/>
<protein>
    <recommendedName>
        <fullName evidence="2">PABS domain-containing protein</fullName>
    </recommendedName>
</protein>
<evidence type="ECO:0000313" key="1">
    <source>
        <dbReference type="EMBL" id="SVE50537.1"/>
    </source>
</evidence>
<dbReference type="AlphaFoldDB" id="A0A383E119"/>
<sequence length="233" mass="27004">HLLITQKMYDVITSEPPPPRTAFTVNLYTKEYYEMALRHLKPSGIMTQWIPLHSQGKHEVAMHFKTFLSVFPHAIAWMPVANEMVIIGSNRPIDIDFEKLKERFSDPVVSRVMQEIQIPDAFSFLGNIWFLENQMNDLARSQPEITDNRPAIEFYLDLGKAIGVYEREDFVFARVPFGEIVSRISKMPYSDQKRLKAIYDGMGLYQRGVMYGNRELLLESLVKLGGSDLVRYH</sequence>
<accession>A0A383E119</accession>
<name>A0A383E119_9ZZZZ</name>
<reference evidence="1" key="1">
    <citation type="submission" date="2018-05" db="EMBL/GenBank/DDBJ databases">
        <authorList>
            <person name="Lanie J.A."/>
            <person name="Ng W.-L."/>
            <person name="Kazmierczak K.M."/>
            <person name="Andrzejewski T.M."/>
            <person name="Davidsen T.M."/>
            <person name="Wayne K.J."/>
            <person name="Tettelin H."/>
            <person name="Glass J.I."/>
            <person name="Rusch D."/>
            <person name="Podicherti R."/>
            <person name="Tsui H.-C.T."/>
            <person name="Winkler M.E."/>
        </authorList>
    </citation>
    <scope>NUCLEOTIDE SEQUENCE</scope>
</reference>